<dbReference type="PRINTS" id="PR00344">
    <property type="entry name" value="BCTRLSENSOR"/>
</dbReference>
<keyword evidence="8 12" id="KW-0418">Kinase</keyword>
<keyword evidence="10" id="KW-0812">Transmembrane</keyword>
<dbReference type="PANTHER" id="PTHR44936:SF10">
    <property type="entry name" value="SENSOR PROTEIN RSTB"/>
    <property type="match status" value="1"/>
</dbReference>
<dbReference type="GO" id="GO:0000155">
    <property type="term" value="F:phosphorelay sensor kinase activity"/>
    <property type="evidence" value="ECO:0007669"/>
    <property type="project" value="InterPro"/>
</dbReference>
<keyword evidence="10" id="KW-0472">Membrane</keyword>
<comment type="subcellular location">
    <subcellularLocation>
        <location evidence="2">Cell membrane</location>
        <topology evidence="2">Multi-pass membrane protein</topology>
    </subcellularLocation>
</comment>
<dbReference type="GO" id="GO:0005886">
    <property type="term" value="C:plasma membrane"/>
    <property type="evidence" value="ECO:0007669"/>
    <property type="project" value="UniProtKB-SubCell"/>
</dbReference>
<dbReference type="InterPro" id="IPR005467">
    <property type="entry name" value="His_kinase_dom"/>
</dbReference>
<dbReference type="InterPro" id="IPR036890">
    <property type="entry name" value="HATPase_C_sf"/>
</dbReference>
<dbReference type="Pfam" id="PF02518">
    <property type="entry name" value="HATPase_c"/>
    <property type="match status" value="1"/>
</dbReference>
<keyword evidence="4" id="KW-1003">Cell membrane</keyword>
<dbReference type="Gene3D" id="3.30.565.10">
    <property type="entry name" value="Histidine kinase-like ATPase, C-terminal domain"/>
    <property type="match status" value="1"/>
</dbReference>
<dbReference type="CDD" id="cd00082">
    <property type="entry name" value="HisKA"/>
    <property type="match status" value="1"/>
</dbReference>
<keyword evidence="7" id="KW-0547">Nucleotide-binding</keyword>
<keyword evidence="5" id="KW-0597">Phosphoprotein</keyword>
<keyword evidence="10" id="KW-1133">Transmembrane helix</keyword>
<evidence type="ECO:0000256" key="7">
    <source>
        <dbReference type="ARBA" id="ARBA00022741"/>
    </source>
</evidence>
<evidence type="ECO:0000256" key="1">
    <source>
        <dbReference type="ARBA" id="ARBA00000085"/>
    </source>
</evidence>
<feature type="transmembrane region" description="Helical" evidence="10">
    <location>
        <begin position="111"/>
        <end position="129"/>
    </location>
</feature>
<proteinExistence type="predicted"/>
<evidence type="ECO:0000256" key="4">
    <source>
        <dbReference type="ARBA" id="ARBA00022475"/>
    </source>
</evidence>
<keyword evidence="6" id="KW-0808">Transferase</keyword>
<dbReference type="SUPFAM" id="SSF47384">
    <property type="entry name" value="Homodimeric domain of signal transducing histidine kinase"/>
    <property type="match status" value="1"/>
</dbReference>
<dbReference type="PROSITE" id="PS50109">
    <property type="entry name" value="HIS_KIN"/>
    <property type="match status" value="1"/>
</dbReference>
<dbReference type="InterPro" id="IPR036097">
    <property type="entry name" value="HisK_dim/P_sf"/>
</dbReference>
<evidence type="ECO:0000313" key="12">
    <source>
        <dbReference type="EMBL" id="MBD3848834.1"/>
    </source>
</evidence>
<organism evidence="12 13">
    <name type="scientific">Bosea spartocytisi</name>
    <dbReference type="NCBI Taxonomy" id="2773451"/>
    <lineage>
        <taxon>Bacteria</taxon>
        <taxon>Pseudomonadati</taxon>
        <taxon>Pseudomonadota</taxon>
        <taxon>Alphaproteobacteria</taxon>
        <taxon>Hyphomicrobiales</taxon>
        <taxon>Boseaceae</taxon>
        <taxon>Bosea</taxon>
    </lineage>
</organism>
<evidence type="ECO:0000256" key="5">
    <source>
        <dbReference type="ARBA" id="ARBA00022553"/>
    </source>
</evidence>
<evidence type="ECO:0000256" key="10">
    <source>
        <dbReference type="SAM" id="Phobius"/>
    </source>
</evidence>
<comment type="catalytic activity">
    <reaction evidence="1">
        <text>ATP + protein L-histidine = ADP + protein N-phospho-L-histidine.</text>
        <dbReference type="EC" id="2.7.13.3"/>
    </reaction>
</comment>
<protein>
    <recommendedName>
        <fullName evidence="3">histidine kinase</fullName>
        <ecNumber evidence="3">2.7.13.3</ecNumber>
    </recommendedName>
</protein>
<dbReference type="InterPro" id="IPR003594">
    <property type="entry name" value="HATPase_dom"/>
</dbReference>
<keyword evidence="9" id="KW-0067">ATP-binding</keyword>
<dbReference type="SUPFAM" id="SSF55874">
    <property type="entry name" value="ATPase domain of HSP90 chaperone/DNA topoisomerase II/histidine kinase"/>
    <property type="match status" value="1"/>
</dbReference>
<dbReference type="EC" id="2.7.13.3" evidence="3"/>
<reference evidence="12" key="1">
    <citation type="submission" date="2020-09" db="EMBL/GenBank/DDBJ databases">
        <title>Bosea spartocytisi sp. nov. a root nodule endophyte of Spartocytisus supranubius in the high mountain ecosystem fo the Teide National Park (Canary Islands, Spain).</title>
        <authorList>
            <person name="Pulido-Suarez L."/>
            <person name="Peix A."/>
            <person name="Igual J.M."/>
            <person name="Socas-Perez N."/>
            <person name="Velazquez E."/>
            <person name="Flores-Felix J.D."/>
            <person name="Leon-Barrios M."/>
        </authorList>
    </citation>
    <scope>NUCLEOTIDE SEQUENCE</scope>
    <source>
        <strain evidence="12">SSUT16</strain>
    </source>
</reference>
<keyword evidence="13" id="KW-1185">Reference proteome</keyword>
<evidence type="ECO:0000256" key="6">
    <source>
        <dbReference type="ARBA" id="ARBA00022679"/>
    </source>
</evidence>
<feature type="transmembrane region" description="Helical" evidence="10">
    <location>
        <begin position="7"/>
        <end position="28"/>
    </location>
</feature>
<dbReference type="PANTHER" id="PTHR44936">
    <property type="entry name" value="SENSOR PROTEIN CREC"/>
    <property type="match status" value="1"/>
</dbReference>
<dbReference type="InterPro" id="IPR050980">
    <property type="entry name" value="2C_sensor_his_kinase"/>
</dbReference>
<feature type="transmembrane region" description="Helical" evidence="10">
    <location>
        <begin position="65"/>
        <end position="82"/>
    </location>
</feature>
<dbReference type="InterPro" id="IPR003661">
    <property type="entry name" value="HisK_dim/P_dom"/>
</dbReference>
<feature type="domain" description="Histidine kinase" evidence="11">
    <location>
        <begin position="199"/>
        <end position="405"/>
    </location>
</feature>
<sequence>MQQLIQLRWLAVGGQVATIITALMVFHIALPLPAMSLVLVFLVVLNVLSIARLKLPSAVRNSELLLSLLLDVVALTAQLYLSGGATNPFIYLYLLQVTLGAVLVEAWSTWAVVAVSGAGFALLTILYEPLGLPPGARLDLFQLHIFGMLTCFLLDAALVVIFMNRITLNLRERDARLADLRQQAAEEGHIVRMGLLASGAAHELGTPLATLSVILNDWGREPALRANAEWLQELQDMEEEVKRCKAIVTGVLVSAGQARGERADVTTVKAFLDDVVDDWRAKKMASNINYQREFTDDVLIVADSALKQVIFNVLDNAAEASRDQVTLRASRVEDALTITVSDHGPGFSAEVLEQLGRPYQSTKGRLGGGLGLFLVVNVLRKLGGHVDARNTGSGAVVTMSLPLAALSPSALSQTTLDGNATVNHGSMSRGP</sequence>
<evidence type="ECO:0000313" key="13">
    <source>
        <dbReference type="Proteomes" id="UP000619295"/>
    </source>
</evidence>
<accession>A0A927I1U5</accession>
<feature type="transmembrane region" description="Helical" evidence="10">
    <location>
        <begin position="141"/>
        <end position="163"/>
    </location>
</feature>
<dbReference type="Proteomes" id="UP000619295">
    <property type="component" value="Unassembled WGS sequence"/>
</dbReference>
<gene>
    <name evidence="12" type="ORF">IED13_24315</name>
</gene>
<dbReference type="EMBL" id="JACXWY010000024">
    <property type="protein sequence ID" value="MBD3848834.1"/>
    <property type="molecule type" value="Genomic_DNA"/>
</dbReference>
<evidence type="ECO:0000256" key="9">
    <source>
        <dbReference type="ARBA" id="ARBA00022840"/>
    </source>
</evidence>
<dbReference type="InterPro" id="IPR004358">
    <property type="entry name" value="Sig_transdc_His_kin-like_C"/>
</dbReference>
<comment type="caution">
    <text evidence="12">The sequence shown here is derived from an EMBL/GenBank/DDBJ whole genome shotgun (WGS) entry which is preliminary data.</text>
</comment>
<evidence type="ECO:0000256" key="3">
    <source>
        <dbReference type="ARBA" id="ARBA00012438"/>
    </source>
</evidence>
<name>A0A927I1U5_9HYPH</name>
<dbReference type="Gene3D" id="1.10.287.130">
    <property type="match status" value="1"/>
</dbReference>
<evidence type="ECO:0000259" key="11">
    <source>
        <dbReference type="PROSITE" id="PS50109"/>
    </source>
</evidence>
<feature type="transmembrane region" description="Helical" evidence="10">
    <location>
        <begin position="34"/>
        <end position="53"/>
    </location>
</feature>
<dbReference type="GO" id="GO:0005524">
    <property type="term" value="F:ATP binding"/>
    <property type="evidence" value="ECO:0007669"/>
    <property type="project" value="UniProtKB-KW"/>
</dbReference>
<dbReference type="SMART" id="SM00387">
    <property type="entry name" value="HATPase_c"/>
    <property type="match status" value="1"/>
</dbReference>
<dbReference type="AlphaFoldDB" id="A0A927I1U5"/>
<evidence type="ECO:0000256" key="8">
    <source>
        <dbReference type="ARBA" id="ARBA00022777"/>
    </source>
</evidence>
<evidence type="ECO:0000256" key="2">
    <source>
        <dbReference type="ARBA" id="ARBA00004651"/>
    </source>
</evidence>